<name>A0A4P9VE13_9GAMM</name>
<proteinExistence type="predicted"/>
<protein>
    <submittedName>
        <fullName evidence="2">Uncharacterized protein</fullName>
    </submittedName>
</protein>
<sequence length="114" mass="13310">MDSDRVIKELDQYLSNFWDKDVVQQTQIIIELLEQNGVPVSSKSDYLSTESILNDVNHVFQKLKLTDPIYCLTINEVWLCFMYLPLHIHHVANYLYQAYTTGEVYDVSSLLGYD</sequence>
<keyword evidence="3" id="KW-1185">Reference proteome</keyword>
<gene>
    <name evidence="1" type="ORF">B9G39_28875</name>
    <name evidence="2" type="ORF">B9G39_28920</name>
</gene>
<evidence type="ECO:0000313" key="1">
    <source>
        <dbReference type="EMBL" id="RDH41286.1"/>
    </source>
</evidence>
<evidence type="ECO:0000313" key="3">
    <source>
        <dbReference type="Proteomes" id="UP000257039"/>
    </source>
</evidence>
<dbReference type="Proteomes" id="UP000257039">
    <property type="component" value="Unassembled WGS sequence"/>
</dbReference>
<comment type="caution">
    <text evidence="2">The sequence shown here is derived from an EMBL/GenBank/DDBJ whole genome shotgun (WGS) entry which is preliminary data.</text>
</comment>
<organism evidence="2 3">
    <name type="scientific">Zooshikella ganghwensis</name>
    <dbReference type="NCBI Taxonomy" id="202772"/>
    <lineage>
        <taxon>Bacteria</taxon>
        <taxon>Pseudomonadati</taxon>
        <taxon>Pseudomonadota</taxon>
        <taxon>Gammaproteobacteria</taxon>
        <taxon>Oceanospirillales</taxon>
        <taxon>Zooshikellaceae</taxon>
        <taxon>Zooshikella</taxon>
    </lineage>
</organism>
<dbReference type="EMBL" id="NDXW01000010">
    <property type="protein sequence ID" value="RDH41295.1"/>
    <property type="molecule type" value="Genomic_DNA"/>
</dbReference>
<dbReference type="EMBL" id="NDXW01000010">
    <property type="protein sequence ID" value="RDH41286.1"/>
    <property type="molecule type" value="Genomic_DNA"/>
</dbReference>
<dbReference type="AlphaFoldDB" id="A0A4P9VE13"/>
<accession>A0A4P9VE13</accession>
<reference evidence="2 3" key="1">
    <citation type="submission" date="2017-04" db="EMBL/GenBank/DDBJ databases">
        <title>Draft genome sequence of Zooshikella ganghwensis VG4 isolated from Red Sea sediments.</title>
        <authorList>
            <person name="Rehman Z."/>
            <person name="Alam I."/>
            <person name="Kamau A."/>
            <person name="Bajic V."/>
            <person name="Leiknes T."/>
        </authorList>
    </citation>
    <scope>NUCLEOTIDE SEQUENCE [LARGE SCALE GENOMIC DNA]</scope>
    <source>
        <strain evidence="2 3">VG4</strain>
    </source>
</reference>
<evidence type="ECO:0000313" key="2">
    <source>
        <dbReference type="EMBL" id="RDH41295.1"/>
    </source>
</evidence>
<dbReference type="RefSeq" id="WP_094789920.1">
    <property type="nucleotide sequence ID" value="NZ_NDXW01000010.1"/>
</dbReference>